<evidence type="ECO:0000256" key="2">
    <source>
        <dbReference type="ARBA" id="ARBA00022525"/>
    </source>
</evidence>
<evidence type="ECO:0000313" key="5">
    <source>
        <dbReference type="EMBL" id="PPV17862.1"/>
    </source>
</evidence>
<protein>
    <submittedName>
        <fullName evidence="5">Cna protein B-type domain protein</fullName>
    </submittedName>
</protein>
<dbReference type="RefSeq" id="WP_043661940.1">
    <property type="nucleotide sequence ID" value="NZ_JSEG01000001.1"/>
</dbReference>
<keyword evidence="3" id="KW-0732">Signal</keyword>
<organism evidence="5 6">
    <name type="scientific">Clostridium butyricum</name>
    <dbReference type="NCBI Taxonomy" id="1492"/>
    <lineage>
        <taxon>Bacteria</taxon>
        <taxon>Bacillati</taxon>
        <taxon>Bacillota</taxon>
        <taxon>Clostridia</taxon>
        <taxon>Eubacteriales</taxon>
        <taxon>Clostridiaceae</taxon>
        <taxon>Clostridium</taxon>
    </lineage>
</organism>
<feature type="domain" description="SD-repeat containing protein B" evidence="4">
    <location>
        <begin position="835"/>
        <end position="950"/>
    </location>
</feature>
<reference evidence="5 6" key="1">
    <citation type="submission" date="2016-01" db="EMBL/GenBank/DDBJ databases">
        <title>Characterization of the Clostridium difficile lineages that are prevalent in Hong Kong and China.</title>
        <authorList>
            <person name="Kwok J.S.-L."/>
            <person name="Lam W.-Y."/>
            <person name="Ip M."/>
            <person name="Chan T.-F."/>
            <person name="Hawkey P.M."/>
            <person name="Tsui S.K.-W."/>
        </authorList>
    </citation>
    <scope>NUCLEOTIDE SEQUENCE [LARGE SCALE GENOMIC DNA]</scope>
    <source>
        <strain evidence="5 6">300064</strain>
    </source>
</reference>
<comment type="subcellular location">
    <subcellularLocation>
        <location evidence="1">Secreted</location>
    </subcellularLocation>
</comment>
<dbReference type="InterPro" id="IPR051417">
    <property type="entry name" value="SDr/BOS_complex"/>
</dbReference>
<dbReference type="NCBIfam" id="TIGR01451">
    <property type="entry name" value="B_ant_repeat"/>
    <property type="match status" value="1"/>
</dbReference>
<sequence length="1220" mass="133856">MAFLLKHVDKTTVNYDTSFTYTIEASFNGLTLPEINPAILVDTVPSYIELDFSALDPDITYNVQTVGLNNVITFYFPEITETGIAYEIDLKCKFKDGTLNGSTCTNNAQLYLAGSDTPSFTSSAPTVTLSIKAQWDIEKLMTSPVNNNPTPGGYAYYSIFLKNLGDRGAALNNFTIKDTLPPGMTLDPIFVPVVTNQGGGILNPNPPTYVKDPGDTGITWSITQYTGNNLLFIIKVNIDKNVALNTDLTNNVKLIDSEGNVLDYSNQTSKVTSLLPMTGISKYGPNHSYAGALISYEIYIQNNGNTALTNLVAIDTIPANVTIEKVFPGNFAIRGLGTFPAKTFHLYYTTDDYSVVNPSWTEIGVGFPYGYNPYWTYYNLPTTPNKVTRLKWEFPDADIDFTQSDAPRLNGVVASNAKTTDTAVNVVNYYADQISPAQTDFTTYLDGIAEINGSKYNHPSGSVIPTDTINYEGFINAWASPVVNPIIVDLLPIEVQYSGNVSVYYAEYFTNQWVWTKLNPISGSGPQIIVTSEENYNNTGRTRVKIEIKPFVLTQRSLMSISFDTTVKPGVTNTIQNNMLIGNEGKSIAYPSYLDTTDQDGDGITNEQLLITNTVYNNVLFSTKYASDKKVKGALDTNYTQWPDVGNTYNGGPALYKLSFINISNTNYRNIEMVDILPHIGDTGVILTNTSRGSEFPVYLGQNIAAELTPPYQGDPSPTIEIWYSESYNPERFSESGGIIPGDNDWTQTAPSPITKVKSFKIITTGETIIRPGQTLNIYVDCVVPLGVNEGLKGWNSFALRGTFTDEDGKDAKLLPVEPEKVGIQVKLPGKDTVTLGDFVWIDANHNGIYDNGEVGINGAVINLYDSNKVFISTTTTTYDSNNNPGYYSFKNIDPGEYYIEFIPPNGYVLTVQKANEQNGSKPDRTTGFTDLITTVTTPGSIDMTIDAGVYPSNLLSSVGDFVWIDSNKNGVYDPGEKGQAGVVVTLYDENGIRTDYSAITDSNGKYLIDKVIPQKYYAVFSNIPQDYLFVTAKGYVTNTGVTPKLIDVPSGTFVDTVDAPIAFNDGLIGPPGLPGPSGCCYTYNNLNSIYLDNQEVKRGCTVNLGCSAVNNGEFSSYENNSNYVILNGEGTFMIDYSCYGEFLETPNEKDYIALQLKLNNDFILQGYSYTTENGVLQGEALVNTTGLCGTNRKNILRLVNVSTGDIRINNLNFNIIRIN</sequence>
<feature type="domain" description="SD-repeat containing protein B" evidence="4">
    <location>
        <begin position="958"/>
        <end position="1033"/>
    </location>
</feature>
<dbReference type="PANTHER" id="PTHR23303">
    <property type="entry name" value="CARBOXYPEPTIDASE REGULATORY REGION-CONTAINING"/>
    <property type="match status" value="1"/>
</dbReference>
<dbReference type="EMBL" id="LRDH01000001">
    <property type="protein sequence ID" value="PPV17862.1"/>
    <property type="molecule type" value="Genomic_DNA"/>
</dbReference>
<dbReference type="Gene3D" id="2.60.40.10">
    <property type="entry name" value="Immunoglobulins"/>
    <property type="match status" value="2"/>
</dbReference>
<evidence type="ECO:0000256" key="3">
    <source>
        <dbReference type="ARBA" id="ARBA00022729"/>
    </source>
</evidence>
<dbReference type="AlphaFoldDB" id="A0A0A6PTN7"/>
<evidence type="ECO:0000256" key="1">
    <source>
        <dbReference type="ARBA" id="ARBA00004613"/>
    </source>
</evidence>
<name>A0A0A6PTN7_CLOBU</name>
<dbReference type="InterPro" id="IPR047589">
    <property type="entry name" value="DUF11_rpt"/>
</dbReference>
<gene>
    <name evidence="5" type="ORF">AWN73_00165</name>
</gene>
<accession>A0A0A6PTN7</accession>
<keyword evidence="2" id="KW-0964">Secreted</keyword>
<dbReference type="GO" id="GO:0005576">
    <property type="term" value="C:extracellular region"/>
    <property type="evidence" value="ECO:0007669"/>
    <property type="project" value="UniProtKB-SubCell"/>
</dbReference>
<proteinExistence type="predicted"/>
<evidence type="ECO:0000259" key="4">
    <source>
        <dbReference type="Pfam" id="PF17210"/>
    </source>
</evidence>
<evidence type="ECO:0000313" key="6">
    <source>
        <dbReference type="Proteomes" id="UP000238081"/>
    </source>
</evidence>
<comment type="caution">
    <text evidence="5">The sequence shown here is derived from an EMBL/GenBank/DDBJ whole genome shotgun (WGS) entry which is preliminary data.</text>
</comment>
<dbReference type="InterPro" id="IPR013783">
    <property type="entry name" value="Ig-like_fold"/>
</dbReference>
<dbReference type="InterPro" id="IPR033764">
    <property type="entry name" value="Sdr_B"/>
</dbReference>
<dbReference type="SUPFAM" id="SSF117074">
    <property type="entry name" value="Hypothetical protein PA1324"/>
    <property type="match status" value="2"/>
</dbReference>
<dbReference type="Proteomes" id="UP000238081">
    <property type="component" value="Unassembled WGS sequence"/>
</dbReference>
<dbReference type="PANTHER" id="PTHR23303:SF15">
    <property type="entry name" value="COLOSSIN-A"/>
    <property type="match status" value="1"/>
</dbReference>
<dbReference type="Pfam" id="PF17210">
    <property type="entry name" value="SdrD_B"/>
    <property type="match status" value="2"/>
</dbReference>